<dbReference type="InterPro" id="IPR000847">
    <property type="entry name" value="LysR_HTH_N"/>
</dbReference>
<dbReference type="CDD" id="cd08432">
    <property type="entry name" value="PBP2_GcdR_TrpI_HvrB_AmpR_like"/>
    <property type="match status" value="1"/>
</dbReference>
<dbReference type="Gene3D" id="1.10.10.10">
    <property type="entry name" value="Winged helix-like DNA-binding domain superfamily/Winged helix DNA-binding domain"/>
    <property type="match status" value="1"/>
</dbReference>
<dbReference type="GO" id="GO:0043565">
    <property type="term" value="F:sequence-specific DNA binding"/>
    <property type="evidence" value="ECO:0007669"/>
    <property type="project" value="TreeGrafter"/>
</dbReference>
<keyword evidence="2" id="KW-0805">Transcription regulation</keyword>
<keyword evidence="3" id="KW-0238">DNA-binding</keyword>
<gene>
    <name evidence="6" type="ORF">DFR42_11245</name>
</gene>
<evidence type="ECO:0000256" key="4">
    <source>
        <dbReference type="ARBA" id="ARBA00023163"/>
    </source>
</evidence>
<dbReference type="InterPro" id="IPR036390">
    <property type="entry name" value="WH_DNA-bd_sf"/>
</dbReference>
<comment type="similarity">
    <text evidence="1">Belongs to the LysR transcriptional regulatory family.</text>
</comment>
<dbReference type="GO" id="GO:0003700">
    <property type="term" value="F:DNA-binding transcription factor activity"/>
    <property type="evidence" value="ECO:0007669"/>
    <property type="project" value="InterPro"/>
</dbReference>
<proteinExistence type="inferred from homology"/>
<evidence type="ECO:0000256" key="2">
    <source>
        <dbReference type="ARBA" id="ARBA00023015"/>
    </source>
</evidence>
<dbReference type="Pfam" id="PF00126">
    <property type="entry name" value="HTH_1"/>
    <property type="match status" value="1"/>
</dbReference>
<dbReference type="SUPFAM" id="SSF53850">
    <property type="entry name" value="Periplasmic binding protein-like II"/>
    <property type="match status" value="1"/>
</dbReference>
<dbReference type="OrthoDB" id="9178397at2"/>
<evidence type="ECO:0000256" key="3">
    <source>
        <dbReference type="ARBA" id="ARBA00023125"/>
    </source>
</evidence>
<dbReference type="Gene3D" id="3.40.190.10">
    <property type="entry name" value="Periplasmic binding protein-like II"/>
    <property type="match status" value="2"/>
</dbReference>
<evidence type="ECO:0000256" key="1">
    <source>
        <dbReference type="ARBA" id="ARBA00009437"/>
    </source>
</evidence>
<keyword evidence="7" id="KW-1185">Reference proteome</keyword>
<dbReference type="AlphaFoldDB" id="A0A318IU43"/>
<reference evidence="6 7" key="1">
    <citation type="submission" date="2018-05" db="EMBL/GenBank/DDBJ databases">
        <title>Genomic Encyclopedia of Type Strains, Phase IV (KMG-IV): sequencing the most valuable type-strain genomes for metagenomic binning, comparative biology and taxonomic classification.</title>
        <authorList>
            <person name="Goeker M."/>
        </authorList>
    </citation>
    <scope>NUCLEOTIDE SEQUENCE [LARGE SCALE GENOMIC DNA]</scope>
    <source>
        <strain evidence="6 7">DSM 19792</strain>
    </source>
</reference>
<protein>
    <submittedName>
        <fullName evidence="6">LysR family transcriptional regulator</fullName>
    </submittedName>
</protein>
<evidence type="ECO:0000313" key="7">
    <source>
        <dbReference type="Proteomes" id="UP000247792"/>
    </source>
</evidence>
<dbReference type="RefSeq" id="WP_110257688.1">
    <property type="nucleotide sequence ID" value="NZ_QJKB01000012.1"/>
</dbReference>
<feature type="domain" description="HTH lysR-type" evidence="5">
    <location>
        <begin position="5"/>
        <end position="62"/>
    </location>
</feature>
<evidence type="ECO:0000313" key="6">
    <source>
        <dbReference type="EMBL" id="PXX38533.1"/>
    </source>
</evidence>
<keyword evidence="4" id="KW-0804">Transcription</keyword>
<comment type="caution">
    <text evidence="6">The sequence shown here is derived from an EMBL/GenBank/DDBJ whole genome shotgun (WGS) entry which is preliminary data.</text>
</comment>
<dbReference type="InterPro" id="IPR036388">
    <property type="entry name" value="WH-like_DNA-bd_sf"/>
</dbReference>
<dbReference type="EMBL" id="QJKB01000012">
    <property type="protein sequence ID" value="PXX38533.1"/>
    <property type="molecule type" value="Genomic_DNA"/>
</dbReference>
<evidence type="ECO:0000259" key="5">
    <source>
        <dbReference type="PROSITE" id="PS50931"/>
    </source>
</evidence>
<sequence>MNRLPPLKALQYFECTSRHLSVKNAAHELNVTPAAVSQQISKLADLLQIPLFKKDQRGIALTVEGEHYFMGIRTAFRQMEEATRRLQEQRALPKITVSCTPGFAMQWLMPQLPQFNQLHPEMDIRISTTNRLADFARDDVDFAVRHGLGNYPGLTSEILIDDPLQPVCSPRLLKNRKQLKSVDELSDYPLLHDEHQQDWRLWLEATEAHNVRWNSGPVFADSNGALDAAKRGHGIALARKTLVREELKNHELIMPFKTSIKTGIAYFLVYPSEVLLREEARQFKEWLCQAVKLK</sequence>
<dbReference type="Proteomes" id="UP000247792">
    <property type="component" value="Unassembled WGS sequence"/>
</dbReference>
<dbReference type="NCBIfam" id="NF008352">
    <property type="entry name" value="PRK11139.1"/>
    <property type="match status" value="1"/>
</dbReference>
<dbReference type="Pfam" id="PF03466">
    <property type="entry name" value="LysR_substrate"/>
    <property type="match status" value="1"/>
</dbReference>
<organism evidence="6 7">
    <name type="scientific">Undibacterium pigrum</name>
    <dbReference type="NCBI Taxonomy" id="401470"/>
    <lineage>
        <taxon>Bacteria</taxon>
        <taxon>Pseudomonadati</taxon>
        <taxon>Pseudomonadota</taxon>
        <taxon>Betaproteobacteria</taxon>
        <taxon>Burkholderiales</taxon>
        <taxon>Oxalobacteraceae</taxon>
        <taxon>Undibacterium</taxon>
    </lineage>
</organism>
<name>A0A318IU43_9BURK</name>
<dbReference type="PANTHER" id="PTHR30537:SF26">
    <property type="entry name" value="GLYCINE CLEAVAGE SYSTEM TRANSCRIPTIONAL ACTIVATOR"/>
    <property type="match status" value="1"/>
</dbReference>
<accession>A0A318IU43</accession>
<dbReference type="GO" id="GO:0006351">
    <property type="term" value="P:DNA-templated transcription"/>
    <property type="evidence" value="ECO:0007669"/>
    <property type="project" value="TreeGrafter"/>
</dbReference>
<dbReference type="InterPro" id="IPR058163">
    <property type="entry name" value="LysR-type_TF_proteobact-type"/>
</dbReference>
<dbReference type="PANTHER" id="PTHR30537">
    <property type="entry name" value="HTH-TYPE TRANSCRIPTIONAL REGULATOR"/>
    <property type="match status" value="1"/>
</dbReference>
<dbReference type="SUPFAM" id="SSF46785">
    <property type="entry name" value="Winged helix' DNA-binding domain"/>
    <property type="match status" value="1"/>
</dbReference>
<dbReference type="PROSITE" id="PS50931">
    <property type="entry name" value="HTH_LYSR"/>
    <property type="match status" value="1"/>
</dbReference>
<dbReference type="InterPro" id="IPR005119">
    <property type="entry name" value="LysR_subst-bd"/>
</dbReference>